<organism evidence="2 3">
    <name type="scientific">Streptomyces pseudovenezuelae</name>
    <dbReference type="NCBI Taxonomy" id="67350"/>
    <lineage>
        <taxon>Bacteria</taxon>
        <taxon>Bacillati</taxon>
        <taxon>Actinomycetota</taxon>
        <taxon>Actinomycetes</taxon>
        <taxon>Kitasatosporales</taxon>
        <taxon>Streptomycetaceae</taxon>
        <taxon>Streptomyces</taxon>
        <taxon>Streptomyces aurantiacus group</taxon>
    </lineage>
</organism>
<dbReference type="Proteomes" id="UP001432168">
    <property type="component" value="Chromosome"/>
</dbReference>
<proteinExistence type="predicted"/>
<dbReference type="Pfam" id="PF02900">
    <property type="entry name" value="LigB"/>
    <property type="match status" value="1"/>
</dbReference>
<name>A0ABZ1X9L9_9ACTN</name>
<sequence length="322" mass="34741">MTVQLVCASHSPLAGFPAAETDRVLAADAAMAARAAAIQEFDPELVVQFGPDHYGGRHMDCMPCFCIGRSATALDDVGGTPGRLDVPAGLAADLLGFVREDGIDAAWSHEMEVDHGFSQGLQRLCGGVATYPVIPVFIDCIAPPFVPFRRSRLLGEAVGRWVAQRDERILVIGTGGLTHNPDIFFPPVDVAPEETRPYLIHGTRQEELPRDEWLKKSDEAHRAIAPFLADAGITDESLHIHEDWDREFLQLLAGGDLEAVDAWQPNDIMQRLGIGTLEVHMWIAACAAASAAGCPPPVIDHYAPTKELGIGFGVLHASSEES</sequence>
<evidence type="ECO:0000259" key="1">
    <source>
        <dbReference type="Pfam" id="PF02900"/>
    </source>
</evidence>
<keyword evidence="3" id="KW-1185">Reference proteome</keyword>
<protein>
    <submittedName>
        <fullName evidence="2">3-carboxyethylcatechol 2,3-dioxygenase</fullName>
        <ecNumber evidence="2">1.13.11.16</ecNumber>
    </submittedName>
</protein>
<dbReference type="Gene3D" id="3.40.830.10">
    <property type="entry name" value="LigB-like"/>
    <property type="match status" value="1"/>
</dbReference>
<dbReference type="GO" id="GO:0047070">
    <property type="term" value="F:3-carboxyethylcatechol 2,3-dioxygenase activity"/>
    <property type="evidence" value="ECO:0007669"/>
    <property type="project" value="UniProtKB-EC"/>
</dbReference>
<evidence type="ECO:0000313" key="3">
    <source>
        <dbReference type="Proteomes" id="UP001432168"/>
    </source>
</evidence>
<dbReference type="EMBL" id="CP109011">
    <property type="protein sequence ID" value="WUT48853.1"/>
    <property type="molecule type" value="Genomic_DNA"/>
</dbReference>
<keyword evidence="2" id="KW-0560">Oxidoreductase</keyword>
<accession>A0ABZ1X9L9</accession>
<evidence type="ECO:0000313" key="2">
    <source>
        <dbReference type="EMBL" id="WUT48853.1"/>
    </source>
</evidence>
<dbReference type="InterPro" id="IPR004183">
    <property type="entry name" value="Xdiol_dOase_suB"/>
</dbReference>
<dbReference type="SUPFAM" id="SSF53213">
    <property type="entry name" value="LigB-like"/>
    <property type="match status" value="1"/>
</dbReference>
<dbReference type="EC" id="1.13.11.16" evidence="2"/>
<feature type="domain" description="Extradiol ring-cleavage dioxygenase class III enzyme subunit B" evidence="1">
    <location>
        <begin position="6"/>
        <end position="292"/>
    </location>
</feature>
<gene>
    <name evidence="2" type="primary">mhpB</name>
    <name evidence="2" type="ORF">OG929_44180</name>
</gene>
<reference evidence="2" key="1">
    <citation type="submission" date="2022-10" db="EMBL/GenBank/DDBJ databases">
        <title>The complete genomes of actinobacterial strains from the NBC collection.</title>
        <authorList>
            <person name="Joergensen T.S."/>
            <person name="Alvarez Arevalo M."/>
            <person name="Sterndorff E.B."/>
            <person name="Faurdal D."/>
            <person name="Vuksanovic O."/>
            <person name="Mourched A.-S."/>
            <person name="Charusanti P."/>
            <person name="Shaw S."/>
            <person name="Blin K."/>
            <person name="Weber T."/>
        </authorList>
    </citation>
    <scope>NUCLEOTIDE SEQUENCE</scope>
    <source>
        <strain evidence="2">NBC_00686</strain>
    </source>
</reference>
<dbReference type="RefSeq" id="WP_329272409.1">
    <property type="nucleotide sequence ID" value="NZ_CP109011.1"/>
</dbReference>